<keyword evidence="3" id="KW-1185">Reference proteome</keyword>
<dbReference type="PROSITE" id="PS51257">
    <property type="entry name" value="PROKAR_LIPOPROTEIN"/>
    <property type="match status" value="1"/>
</dbReference>
<gene>
    <name evidence="2" type="ORF">ULMA_27320</name>
</gene>
<proteinExistence type="predicted"/>
<dbReference type="Proteomes" id="UP000326509">
    <property type="component" value="Unassembled WGS sequence"/>
</dbReference>
<dbReference type="RefSeq" id="WP_235904720.1">
    <property type="nucleotide sequence ID" value="NZ_BKCG01000009.1"/>
</dbReference>
<feature type="region of interest" description="Disordered" evidence="1">
    <location>
        <begin position="152"/>
        <end position="175"/>
    </location>
</feature>
<evidence type="ECO:0000256" key="1">
    <source>
        <dbReference type="SAM" id="MobiDB-lite"/>
    </source>
</evidence>
<evidence type="ECO:0008006" key="4">
    <source>
        <dbReference type="Google" id="ProtNLM"/>
    </source>
</evidence>
<evidence type="ECO:0000313" key="2">
    <source>
        <dbReference type="EMBL" id="GER60624.1"/>
    </source>
</evidence>
<comment type="caution">
    <text evidence="2">The sequence shown here is derived from an EMBL/GenBank/DDBJ whole genome shotgun (WGS) entry which is preliminary data.</text>
</comment>
<dbReference type="EMBL" id="BKCG01000009">
    <property type="protein sequence ID" value="GER60624.1"/>
    <property type="molecule type" value="Genomic_DNA"/>
</dbReference>
<accession>A0A5J4IZY2</accession>
<evidence type="ECO:0000313" key="3">
    <source>
        <dbReference type="Proteomes" id="UP000326509"/>
    </source>
</evidence>
<sequence>MKKYVLYTLIALGAISCNGQKADQLAQNKNDNTLIKKAEQPEGTWKVDKEFDEHGNLVKYDSIYSWSSSTNMDALNPQNRDSLMEQLKARFYTNFSMFEDQGFKPIFSQDSLFNNRFFNDDFFDSNFGEDFMNLDKMRQQMLERQKQFLEKYQSQFTKPEEEQQPPVKDTTLQEF</sequence>
<dbReference type="AlphaFoldDB" id="A0A5J4IZY2"/>
<reference evidence="2 3" key="1">
    <citation type="submission" date="2019-08" db="EMBL/GenBank/DDBJ databases">
        <title>Draft genome sequence of Ulvibacter marinus type strain NBRC 109484.</title>
        <authorList>
            <person name="Kawano K."/>
            <person name="Ushijima N."/>
            <person name="Kihara M."/>
            <person name="Itoh H."/>
        </authorList>
    </citation>
    <scope>NUCLEOTIDE SEQUENCE [LARGE SCALE GENOMIC DNA]</scope>
    <source>
        <strain evidence="2 3">NBRC 109484</strain>
    </source>
</reference>
<protein>
    <recommendedName>
        <fullName evidence="4">Lipoprotein</fullName>
    </recommendedName>
</protein>
<name>A0A5J4IZY2_9FLAO</name>
<organism evidence="2 3">
    <name type="scientific">Patiriisocius marinus</name>
    <dbReference type="NCBI Taxonomy" id="1397112"/>
    <lineage>
        <taxon>Bacteria</taxon>
        <taxon>Pseudomonadati</taxon>
        <taxon>Bacteroidota</taxon>
        <taxon>Flavobacteriia</taxon>
        <taxon>Flavobacteriales</taxon>
        <taxon>Flavobacteriaceae</taxon>
        <taxon>Patiriisocius</taxon>
    </lineage>
</organism>